<keyword evidence="1" id="KW-0479">Metal-binding</keyword>
<dbReference type="eggNOG" id="COG0346">
    <property type="taxonomic scope" value="Bacteria"/>
</dbReference>
<dbReference type="InterPro" id="IPR018146">
    <property type="entry name" value="Glyoxalase_1_CS"/>
</dbReference>
<evidence type="ECO:0000313" key="3">
    <source>
        <dbReference type="EMBL" id="EHF00072.1"/>
    </source>
</evidence>
<dbReference type="SUPFAM" id="SSF54593">
    <property type="entry name" value="Glyoxalase/Bleomycin resistance protein/Dihydroxybiphenyl dioxygenase"/>
    <property type="match status" value="1"/>
</dbReference>
<feature type="domain" description="VOC" evidence="2">
    <location>
        <begin position="4"/>
        <end position="147"/>
    </location>
</feature>
<comment type="caution">
    <text evidence="3">The sequence shown here is derived from an EMBL/GenBank/DDBJ whole genome shotgun (WGS) entry which is preliminary data.</text>
</comment>
<dbReference type="EMBL" id="ADLJ01000007">
    <property type="protein sequence ID" value="EHF00072.1"/>
    <property type="molecule type" value="Genomic_DNA"/>
</dbReference>
<dbReference type="InterPro" id="IPR051785">
    <property type="entry name" value="MMCE/EMCE_epimerase"/>
</dbReference>
<dbReference type="GO" id="GO:0004493">
    <property type="term" value="F:methylmalonyl-CoA epimerase activity"/>
    <property type="evidence" value="ECO:0007669"/>
    <property type="project" value="TreeGrafter"/>
</dbReference>
<dbReference type="RefSeq" id="WP_007859762.1">
    <property type="nucleotide sequence ID" value="NZ_JH376420.1"/>
</dbReference>
<evidence type="ECO:0000313" key="4">
    <source>
        <dbReference type="Proteomes" id="UP000003763"/>
    </source>
</evidence>
<dbReference type="Proteomes" id="UP000003763">
    <property type="component" value="Unassembled WGS sequence"/>
</dbReference>
<sequence length="155" mass="17457">MTFGIHHTCLTVSDMDKSLIFYRDGLGLDVVKDVDEQGERLSMETQMEGAHNRLVWLKTSMGNTLVELLQYIHPLGKAFPSDARCCDVGMPHISFLVENIDEMYEKLCGMGVTFTASPMDCDNSTFEGAKTAYCYDPDGIFVELFQIPVDTKTFY</sequence>
<dbReference type="GO" id="GO:0046491">
    <property type="term" value="P:L-methylmalonyl-CoA metabolic process"/>
    <property type="evidence" value="ECO:0007669"/>
    <property type="project" value="TreeGrafter"/>
</dbReference>
<dbReference type="GO" id="GO:0004462">
    <property type="term" value="F:lactoylglutathione lyase activity"/>
    <property type="evidence" value="ECO:0007669"/>
    <property type="project" value="InterPro"/>
</dbReference>
<evidence type="ECO:0000256" key="1">
    <source>
        <dbReference type="ARBA" id="ARBA00022723"/>
    </source>
</evidence>
<dbReference type="AlphaFoldDB" id="G5HEW3"/>
<dbReference type="PANTHER" id="PTHR43048:SF3">
    <property type="entry name" value="METHYLMALONYL-COA EPIMERASE, MITOCHONDRIAL"/>
    <property type="match status" value="1"/>
</dbReference>
<dbReference type="GO" id="GO:0046872">
    <property type="term" value="F:metal ion binding"/>
    <property type="evidence" value="ECO:0007669"/>
    <property type="project" value="UniProtKB-KW"/>
</dbReference>
<dbReference type="PROSITE" id="PS00934">
    <property type="entry name" value="GLYOXALASE_I_1"/>
    <property type="match status" value="1"/>
</dbReference>
<dbReference type="HOGENOM" id="CLU_046006_2_2_9"/>
<gene>
    <name evidence="3" type="ORF">HMPREF9469_00986</name>
</gene>
<dbReference type="InterPro" id="IPR037523">
    <property type="entry name" value="VOC_core"/>
</dbReference>
<proteinExistence type="predicted"/>
<dbReference type="InterPro" id="IPR029068">
    <property type="entry name" value="Glyas_Bleomycin-R_OHBP_Dase"/>
</dbReference>
<dbReference type="PANTHER" id="PTHR43048">
    <property type="entry name" value="METHYLMALONYL-COA EPIMERASE"/>
    <property type="match status" value="1"/>
</dbReference>
<name>G5HEW3_9FIRM</name>
<accession>G5HEW3</accession>
<reference evidence="3 4" key="1">
    <citation type="submission" date="2011-08" db="EMBL/GenBank/DDBJ databases">
        <title>The Genome Sequence of Clostridium citroniae WAL-17108.</title>
        <authorList>
            <consortium name="The Broad Institute Genome Sequencing Platform"/>
            <person name="Earl A."/>
            <person name="Ward D."/>
            <person name="Feldgarden M."/>
            <person name="Gevers D."/>
            <person name="Finegold S.M."/>
            <person name="Summanen P.H."/>
            <person name="Molitoris D.R."/>
            <person name="Vaisanen M.L."/>
            <person name="Daigneault M."/>
            <person name="Allen-Vercoe E."/>
            <person name="Young S.K."/>
            <person name="Zeng Q."/>
            <person name="Gargeya S."/>
            <person name="Fitzgerald M."/>
            <person name="Haas B."/>
            <person name="Abouelleil A."/>
            <person name="Alvarado L."/>
            <person name="Arachchi H.M."/>
            <person name="Berlin A."/>
            <person name="Brown A."/>
            <person name="Chapman S.B."/>
            <person name="Chen Z."/>
            <person name="Dunbar C."/>
            <person name="Freedman E."/>
            <person name="Gearin G."/>
            <person name="Gellesch M."/>
            <person name="Goldberg J."/>
            <person name="Griggs A."/>
            <person name="Gujja S."/>
            <person name="Heiman D."/>
            <person name="Howarth C."/>
            <person name="Larson L."/>
            <person name="Lui A."/>
            <person name="MacDonald P.J.P."/>
            <person name="Montmayeur A."/>
            <person name="Murphy C."/>
            <person name="Neiman D."/>
            <person name="Pearson M."/>
            <person name="Priest M."/>
            <person name="Roberts A."/>
            <person name="Saif S."/>
            <person name="Shea T."/>
            <person name="Shenoy N."/>
            <person name="Sisk P."/>
            <person name="Stolte C."/>
            <person name="Sykes S."/>
            <person name="Wortman J."/>
            <person name="Nusbaum C."/>
            <person name="Birren B."/>
        </authorList>
    </citation>
    <scope>NUCLEOTIDE SEQUENCE [LARGE SCALE GENOMIC DNA]</scope>
    <source>
        <strain evidence="3 4">WAL-17108</strain>
    </source>
</reference>
<protein>
    <recommendedName>
        <fullName evidence="2">VOC domain-containing protein</fullName>
    </recommendedName>
</protein>
<dbReference type="Pfam" id="PF00903">
    <property type="entry name" value="Glyoxalase"/>
    <property type="match status" value="1"/>
</dbReference>
<dbReference type="InterPro" id="IPR004360">
    <property type="entry name" value="Glyas_Fos-R_dOase_dom"/>
</dbReference>
<dbReference type="PATRIC" id="fig|742733.3.peg.992"/>
<dbReference type="Gene3D" id="3.10.180.10">
    <property type="entry name" value="2,3-Dihydroxybiphenyl 1,2-Dioxygenase, domain 1"/>
    <property type="match status" value="1"/>
</dbReference>
<evidence type="ECO:0000259" key="2">
    <source>
        <dbReference type="PROSITE" id="PS51819"/>
    </source>
</evidence>
<organism evidence="3 4">
    <name type="scientific">[Clostridium] citroniae WAL-17108</name>
    <dbReference type="NCBI Taxonomy" id="742733"/>
    <lineage>
        <taxon>Bacteria</taxon>
        <taxon>Bacillati</taxon>
        <taxon>Bacillota</taxon>
        <taxon>Clostridia</taxon>
        <taxon>Lachnospirales</taxon>
        <taxon>Lachnospiraceae</taxon>
        <taxon>Enterocloster</taxon>
    </lineage>
</organism>
<dbReference type="PROSITE" id="PS51819">
    <property type="entry name" value="VOC"/>
    <property type="match status" value="1"/>
</dbReference>